<protein>
    <submittedName>
        <fullName evidence="1">Uncharacterized protein</fullName>
    </submittedName>
</protein>
<dbReference type="Proteomes" id="UP000254554">
    <property type="component" value="Unassembled WGS sequence"/>
</dbReference>
<reference evidence="1 2" key="1">
    <citation type="submission" date="2018-06" db="EMBL/GenBank/DDBJ databases">
        <authorList>
            <consortium name="Pathogen Informatics"/>
            <person name="Doyle S."/>
        </authorList>
    </citation>
    <scope>NUCLEOTIDE SEQUENCE [LARGE SCALE GENOMIC DNA]</scope>
    <source>
        <strain evidence="1 2">NCTC11370</strain>
    </source>
</reference>
<evidence type="ECO:0000313" key="1">
    <source>
        <dbReference type="EMBL" id="STO91504.1"/>
    </source>
</evidence>
<evidence type="ECO:0000313" key="2">
    <source>
        <dbReference type="Proteomes" id="UP000254554"/>
    </source>
</evidence>
<gene>
    <name evidence="1" type="ORF">NCTC11370_03482</name>
</gene>
<accession>A0A377IU23</accession>
<dbReference type="AlphaFoldDB" id="A0A377IU23"/>
<dbReference type="EMBL" id="UGGT01000002">
    <property type="protein sequence ID" value="STO91504.1"/>
    <property type="molecule type" value="Genomic_DNA"/>
</dbReference>
<dbReference type="OrthoDB" id="5641080at2"/>
<name>A0A377IU23_9GAMM</name>
<organism evidence="1 2">
    <name type="scientific">Fluoribacter dumoffii</name>
    <dbReference type="NCBI Taxonomy" id="463"/>
    <lineage>
        <taxon>Bacteria</taxon>
        <taxon>Pseudomonadati</taxon>
        <taxon>Pseudomonadota</taxon>
        <taxon>Gammaproteobacteria</taxon>
        <taxon>Legionellales</taxon>
        <taxon>Legionellaceae</taxon>
        <taxon>Fluoribacter</taxon>
    </lineage>
</organism>
<proteinExistence type="predicted"/>
<sequence>MALINARKTPEKEKIKIEINKEIYSEIKEYCSWVGIDDISHFFEESSIMIFSKDKEWKQHRKDKKLNNETV</sequence>
<dbReference type="RefSeq" id="WP_058393368.1">
    <property type="nucleotide sequence ID" value="NZ_JAPHPH010000002.1"/>
</dbReference>
<keyword evidence="2" id="KW-1185">Reference proteome</keyword>